<feature type="signal peptide" evidence="1">
    <location>
        <begin position="1"/>
        <end position="17"/>
    </location>
</feature>
<proteinExistence type="predicted"/>
<protein>
    <recommendedName>
        <fullName evidence="4">Ig-like domain-containing protein</fullName>
    </recommendedName>
</protein>
<evidence type="ECO:0000313" key="3">
    <source>
        <dbReference type="Proteomes" id="UP000800035"/>
    </source>
</evidence>
<keyword evidence="3" id="KW-1185">Reference proteome</keyword>
<gene>
    <name evidence="2" type="ORF">CC80DRAFT_495478</name>
</gene>
<name>A0A6A5TK98_9PLEO</name>
<reference evidence="2" key="1">
    <citation type="journal article" date="2020" name="Stud. Mycol.">
        <title>101 Dothideomycetes genomes: a test case for predicting lifestyles and emergence of pathogens.</title>
        <authorList>
            <person name="Haridas S."/>
            <person name="Albert R."/>
            <person name="Binder M."/>
            <person name="Bloem J."/>
            <person name="Labutti K."/>
            <person name="Salamov A."/>
            <person name="Andreopoulos B."/>
            <person name="Baker S."/>
            <person name="Barry K."/>
            <person name="Bills G."/>
            <person name="Bluhm B."/>
            <person name="Cannon C."/>
            <person name="Castanera R."/>
            <person name="Culley D."/>
            <person name="Daum C."/>
            <person name="Ezra D."/>
            <person name="Gonzalez J."/>
            <person name="Henrissat B."/>
            <person name="Kuo A."/>
            <person name="Liang C."/>
            <person name="Lipzen A."/>
            <person name="Lutzoni F."/>
            <person name="Magnuson J."/>
            <person name="Mondo S."/>
            <person name="Nolan M."/>
            <person name="Ohm R."/>
            <person name="Pangilinan J."/>
            <person name="Park H.-J."/>
            <person name="Ramirez L."/>
            <person name="Alfaro M."/>
            <person name="Sun H."/>
            <person name="Tritt A."/>
            <person name="Yoshinaga Y."/>
            <person name="Zwiers L.-H."/>
            <person name="Turgeon B."/>
            <person name="Goodwin S."/>
            <person name="Spatafora J."/>
            <person name="Crous P."/>
            <person name="Grigoriev I."/>
        </authorList>
    </citation>
    <scope>NUCLEOTIDE SEQUENCE</scope>
    <source>
        <strain evidence="2">CBS 675.92</strain>
    </source>
</reference>
<dbReference type="AlphaFoldDB" id="A0A6A5TK98"/>
<evidence type="ECO:0000256" key="1">
    <source>
        <dbReference type="SAM" id="SignalP"/>
    </source>
</evidence>
<dbReference type="Proteomes" id="UP000800035">
    <property type="component" value="Unassembled WGS sequence"/>
</dbReference>
<dbReference type="EMBL" id="ML977012">
    <property type="protein sequence ID" value="KAF1952139.1"/>
    <property type="molecule type" value="Genomic_DNA"/>
</dbReference>
<feature type="chain" id="PRO_5025584298" description="Ig-like domain-containing protein" evidence="1">
    <location>
        <begin position="18"/>
        <end position="127"/>
    </location>
</feature>
<keyword evidence="1" id="KW-0732">Signal</keyword>
<organism evidence="2 3">
    <name type="scientific">Byssothecium circinans</name>
    <dbReference type="NCBI Taxonomy" id="147558"/>
    <lineage>
        <taxon>Eukaryota</taxon>
        <taxon>Fungi</taxon>
        <taxon>Dikarya</taxon>
        <taxon>Ascomycota</taxon>
        <taxon>Pezizomycotina</taxon>
        <taxon>Dothideomycetes</taxon>
        <taxon>Pleosporomycetidae</taxon>
        <taxon>Pleosporales</taxon>
        <taxon>Massarineae</taxon>
        <taxon>Massarinaceae</taxon>
        <taxon>Byssothecium</taxon>
    </lineage>
</organism>
<evidence type="ECO:0000313" key="2">
    <source>
        <dbReference type="EMBL" id="KAF1952139.1"/>
    </source>
</evidence>
<dbReference type="OrthoDB" id="3477104at2759"/>
<accession>A0A6A5TK98</accession>
<sequence length="127" mass="13608">MKLFTVSALLLCPYVLANPVPDVAPLAPTPAPSENGTVSVMATCYMISPVIEGCDYDPFHAERRRDFPVGLQFYPPCQITNGRSHGNPATRTWVWAGSLQKCWIGSANTNFGCEAGMPLCDGLGSDG</sequence>
<evidence type="ECO:0008006" key="4">
    <source>
        <dbReference type="Google" id="ProtNLM"/>
    </source>
</evidence>